<proteinExistence type="predicted"/>
<dbReference type="EMBL" id="JBHRSX010000029">
    <property type="protein sequence ID" value="MFC3202603.1"/>
    <property type="molecule type" value="Genomic_DNA"/>
</dbReference>
<evidence type="ECO:0000313" key="1">
    <source>
        <dbReference type="EMBL" id="MFC3202603.1"/>
    </source>
</evidence>
<dbReference type="Pfam" id="PF04820">
    <property type="entry name" value="Trp_halogenase"/>
    <property type="match status" value="1"/>
</dbReference>
<dbReference type="RefSeq" id="WP_277423843.1">
    <property type="nucleotide sequence ID" value="NZ_JBHRSX010000029.1"/>
</dbReference>
<sequence>MPVGRLQQHWRGNCIAIGLAQGFIEPLEATALMLVHYGIYQLSSRLGEPVR</sequence>
<dbReference type="InterPro" id="IPR006905">
    <property type="entry name" value="Flavin_halogenase"/>
</dbReference>
<name>A0ABV7JZS7_9ALTE</name>
<gene>
    <name evidence="1" type="ORF">ACFOEW_12360</name>
</gene>
<dbReference type="Gene3D" id="3.50.50.60">
    <property type="entry name" value="FAD/NAD(P)-binding domain"/>
    <property type="match status" value="1"/>
</dbReference>
<organism evidence="1 2">
    <name type="scientific">Alteromonas oceani</name>
    <dbReference type="NCBI Taxonomy" id="2071609"/>
    <lineage>
        <taxon>Bacteria</taxon>
        <taxon>Pseudomonadati</taxon>
        <taxon>Pseudomonadota</taxon>
        <taxon>Gammaproteobacteria</taxon>
        <taxon>Alteromonadales</taxon>
        <taxon>Alteromonadaceae</taxon>
        <taxon>Alteromonas/Salinimonas group</taxon>
        <taxon>Alteromonas</taxon>
    </lineage>
</organism>
<dbReference type="Proteomes" id="UP001595477">
    <property type="component" value="Unassembled WGS sequence"/>
</dbReference>
<reference evidence="2" key="1">
    <citation type="journal article" date="2019" name="Int. J. Syst. Evol. Microbiol.">
        <title>The Global Catalogue of Microorganisms (GCM) 10K type strain sequencing project: providing services to taxonomists for standard genome sequencing and annotation.</title>
        <authorList>
            <consortium name="The Broad Institute Genomics Platform"/>
            <consortium name="The Broad Institute Genome Sequencing Center for Infectious Disease"/>
            <person name="Wu L."/>
            <person name="Ma J."/>
        </authorList>
    </citation>
    <scope>NUCLEOTIDE SEQUENCE [LARGE SCALE GENOMIC DNA]</scope>
    <source>
        <strain evidence="2">KCTC 52449</strain>
    </source>
</reference>
<accession>A0ABV7JZS7</accession>
<evidence type="ECO:0000313" key="2">
    <source>
        <dbReference type="Proteomes" id="UP001595477"/>
    </source>
</evidence>
<keyword evidence="2" id="KW-1185">Reference proteome</keyword>
<comment type="caution">
    <text evidence="1">The sequence shown here is derived from an EMBL/GenBank/DDBJ whole genome shotgun (WGS) entry which is preliminary data.</text>
</comment>
<dbReference type="InterPro" id="IPR036188">
    <property type="entry name" value="FAD/NAD-bd_sf"/>
</dbReference>
<protein>
    <submittedName>
        <fullName evidence="1">Tryptophan 7-halogenase</fullName>
    </submittedName>
</protein>